<keyword evidence="1 2" id="KW-0784">Thiamine biosynthesis</keyword>
<accession>A0AB39V1E6</accession>
<feature type="binding site" evidence="2">
    <location>
        <position position="28"/>
    </location>
    <ligand>
        <name>Mg(2+)</name>
        <dbReference type="ChEBI" id="CHEBI:18420"/>
        <label>3</label>
    </ligand>
</feature>
<evidence type="ECO:0000256" key="1">
    <source>
        <dbReference type="ARBA" id="ARBA00022977"/>
    </source>
</evidence>
<dbReference type="SUPFAM" id="SSF56042">
    <property type="entry name" value="PurM C-terminal domain-like"/>
    <property type="match status" value="1"/>
</dbReference>
<dbReference type="Gene3D" id="3.90.650.10">
    <property type="entry name" value="PurM-like C-terminal domain"/>
    <property type="match status" value="1"/>
</dbReference>
<dbReference type="NCBIfam" id="TIGR01379">
    <property type="entry name" value="thiL"/>
    <property type="match status" value="1"/>
</dbReference>
<feature type="domain" description="PurM-like C-terminal" evidence="4">
    <location>
        <begin position="147"/>
        <end position="290"/>
    </location>
</feature>
<keyword evidence="2" id="KW-0067">ATP-binding</keyword>
<dbReference type="InterPro" id="IPR036676">
    <property type="entry name" value="PurM-like_C_sf"/>
</dbReference>
<feature type="binding site" evidence="2">
    <location>
        <position position="42"/>
    </location>
    <ligand>
        <name>Mg(2+)</name>
        <dbReference type="ChEBI" id="CHEBI:18420"/>
        <label>4</label>
    </ligand>
</feature>
<feature type="binding site" evidence="2">
    <location>
        <position position="72"/>
    </location>
    <ligand>
        <name>Mg(2+)</name>
        <dbReference type="ChEBI" id="CHEBI:18420"/>
        <label>4</label>
    </ligand>
</feature>
<keyword evidence="2" id="KW-0479">Metal-binding</keyword>
<sequence length="309" mass="32919">MGEFDLIRRYFSFHEEPSEGVEFSVGDDCAALSPVSCPLLLSTDTLVEGTHFPADAPADWIAERAVRVTASDLAAMGARPVAATLGLTLPRERATDPWLRPFSEGLRRGLELHGLRLIGGDTTRGPLVLTLTVMGTAAKPLRRHGVRPGQRIGVTGDLGGARAALAHPDLTRSRTDTVLRRYWQPGNRIAAGQVLAEHAASAIDVSDGLLADLGHILQASGVGARLDSSAVPVCPDLPEREGLAWALTGGDDYELCFTCEPEACGAIEEALKRLQVPVSWIGRVIGPAGLFLDDECVSGELKKGYDHFG</sequence>
<dbReference type="InterPro" id="IPR036921">
    <property type="entry name" value="PurM-like_N_sf"/>
</dbReference>
<dbReference type="GO" id="GO:0000287">
    <property type="term" value="F:magnesium ion binding"/>
    <property type="evidence" value="ECO:0007669"/>
    <property type="project" value="UniProtKB-UniRule"/>
</dbReference>
<feature type="binding site" evidence="2">
    <location>
        <position position="72"/>
    </location>
    <ligand>
        <name>Mg(2+)</name>
        <dbReference type="ChEBI" id="CHEBI:18420"/>
        <label>2</label>
    </ligand>
</feature>
<dbReference type="PIRSF" id="PIRSF005303">
    <property type="entry name" value="Thiam_monoph_kin"/>
    <property type="match status" value="1"/>
</dbReference>
<feature type="binding site" evidence="2">
    <location>
        <position position="121"/>
    </location>
    <ligand>
        <name>Mg(2+)</name>
        <dbReference type="ChEBI" id="CHEBI:18420"/>
        <label>1</label>
    </ligand>
</feature>
<feature type="binding site" evidence="2">
    <location>
        <position position="44"/>
    </location>
    <ligand>
        <name>Mg(2+)</name>
        <dbReference type="ChEBI" id="CHEBI:18420"/>
        <label>2</label>
    </ligand>
</feature>
<comment type="function">
    <text evidence="2">Catalyzes the ATP-dependent phosphorylation of thiamine-monophosphate (TMP) to form thiamine-pyrophosphate (TPP), the active form of vitamin B1.</text>
</comment>
<organism evidence="5">
    <name type="scientific">Thermohahella caldifontis</name>
    <dbReference type="NCBI Taxonomy" id="3142973"/>
    <lineage>
        <taxon>Bacteria</taxon>
        <taxon>Pseudomonadati</taxon>
        <taxon>Pseudomonadota</taxon>
        <taxon>Gammaproteobacteria</taxon>
        <taxon>Oceanospirillales</taxon>
        <taxon>Hahellaceae</taxon>
        <taxon>Thermohahella</taxon>
    </lineage>
</organism>
<dbReference type="GO" id="GO:0009228">
    <property type="term" value="P:thiamine biosynthetic process"/>
    <property type="evidence" value="ECO:0007669"/>
    <property type="project" value="UniProtKB-KW"/>
</dbReference>
<feature type="binding site" evidence="2">
    <location>
        <begin position="120"/>
        <end position="121"/>
    </location>
    <ligand>
        <name>ATP</name>
        <dbReference type="ChEBI" id="CHEBI:30616"/>
    </ligand>
</feature>
<keyword evidence="2 5" id="KW-0808">Transferase</keyword>
<keyword evidence="2 5" id="KW-0418">Kinase</keyword>
<dbReference type="AlphaFoldDB" id="A0AB39V1E6"/>
<dbReference type="CDD" id="cd02194">
    <property type="entry name" value="ThiL"/>
    <property type="match status" value="1"/>
</dbReference>
<dbReference type="PANTHER" id="PTHR30270:SF0">
    <property type="entry name" value="THIAMINE-MONOPHOSPHATE KINASE"/>
    <property type="match status" value="1"/>
</dbReference>
<dbReference type="GO" id="GO:0009030">
    <property type="term" value="F:thiamine-phosphate kinase activity"/>
    <property type="evidence" value="ECO:0007669"/>
    <property type="project" value="UniProtKB-UniRule"/>
</dbReference>
<evidence type="ECO:0000259" key="4">
    <source>
        <dbReference type="Pfam" id="PF02769"/>
    </source>
</evidence>
<keyword evidence="2" id="KW-0547">Nucleotide-binding</keyword>
<gene>
    <name evidence="2 5" type="primary">thiL</name>
    <name evidence="5" type="ORF">AAIA72_08055</name>
</gene>
<comment type="similarity">
    <text evidence="2">Belongs to the thiamine-monophosphate kinase family.</text>
</comment>
<feature type="binding site" evidence="2">
    <location>
        <position position="251"/>
    </location>
    <ligand>
        <name>substrate</name>
    </ligand>
</feature>
<dbReference type="InterPro" id="IPR010918">
    <property type="entry name" value="PurM-like_C_dom"/>
</dbReference>
<feature type="binding site" evidence="2">
    <location>
        <position position="72"/>
    </location>
    <ligand>
        <name>Mg(2+)</name>
        <dbReference type="ChEBI" id="CHEBI:18420"/>
        <label>3</label>
    </ligand>
</feature>
<feature type="binding site" evidence="2">
    <location>
        <position position="51"/>
    </location>
    <ligand>
        <name>substrate</name>
    </ligand>
</feature>
<dbReference type="Gene3D" id="3.30.1330.10">
    <property type="entry name" value="PurM-like, N-terminal domain"/>
    <property type="match status" value="1"/>
</dbReference>
<feature type="binding site" evidence="2">
    <location>
        <position position="305"/>
    </location>
    <ligand>
        <name>substrate</name>
    </ligand>
</feature>
<comment type="miscellaneous">
    <text evidence="2">Reaction mechanism of ThiL seems to utilize a direct, inline transfer of the gamma-phosphate of ATP to TMP rather than a phosphorylated enzyme intermediate.</text>
</comment>
<dbReference type="Pfam" id="PF02769">
    <property type="entry name" value="AIRS_C"/>
    <property type="match status" value="1"/>
</dbReference>
<feature type="binding site" evidence="2">
    <location>
        <position position="143"/>
    </location>
    <ligand>
        <name>ATP</name>
        <dbReference type="ChEBI" id="CHEBI:30616"/>
    </ligand>
</feature>
<feature type="domain" description="PurM-like N-terminal" evidence="3">
    <location>
        <begin position="26"/>
        <end position="136"/>
    </location>
</feature>
<dbReference type="SUPFAM" id="SSF55326">
    <property type="entry name" value="PurM N-terminal domain-like"/>
    <property type="match status" value="1"/>
</dbReference>
<name>A0AB39V1E6_9GAMM</name>
<dbReference type="RefSeq" id="WP_369602887.1">
    <property type="nucleotide sequence ID" value="NZ_CP154858.1"/>
</dbReference>
<comment type="catalytic activity">
    <reaction evidence="2">
        <text>thiamine phosphate + ATP = thiamine diphosphate + ADP</text>
        <dbReference type="Rhea" id="RHEA:15913"/>
        <dbReference type="ChEBI" id="CHEBI:30616"/>
        <dbReference type="ChEBI" id="CHEBI:37575"/>
        <dbReference type="ChEBI" id="CHEBI:58937"/>
        <dbReference type="ChEBI" id="CHEBI:456216"/>
        <dbReference type="EC" id="2.7.4.16"/>
    </reaction>
</comment>
<proteinExistence type="inferred from homology"/>
<feature type="binding site" evidence="2">
    <location>
        <position position="28"/>
    </location>
    <ligand>
        <name>Mg(2+)</name>
        <dbReference type="ChEBI" id="CHEBI:18420"/>
        <label>4</label>
    </ligand>
</feature>
<feature type="binding site" evidence="2">
    <location>
        <position position="43"/>
    </location>
    <ligand>
        <name>Mg(2+)</name>
        <dbReference type="ChEBI" id="CHEBI:18420"/>
        <label>1</label>
    </ligand>
</feature>
<evidence type="ECO:0000259" key="3">
    <source>
        <dbReference type="Pfam" id="PF00586"/>
    </source>
</evidence>
<dbReference type="GO" id="GO:0005524">
    <property type="term" value="F:ATP binding"/>
    <property type="evidence" value="ECO:0007669"/>
    <property type="project" value="UniProtKB-UniRule"/>
</dbReference>
<dbReference type="PANTHER" id="PTHR30270">
    <property type="entry name" value="THIAMINE-MONOPHOSPHATE KINASE"/>
    <property type="match status" value="1"/>
</dbReference>
<dbReference type="KEGG" id="tcd:AAIA72_08055"/>
<evidence type="ECO:0000256" key="2">
    <source>
        <dbReference type="HAMAP-Rule" id="MF_02128"/>
    </source>
</evidence>
<keyword evidence="2" id="KW-0460">Magnesium</keyword>
<comment type="caution">
    <text evidence="2">Lacks conserved residue(s) required for the propagation of feature annotation.</text>
</comment>
<dbReference type="HAMAP" id="MF_02128">
    <property type="entry name" value="TMP_kinase"/>
    <property type="match status" value="1"/>
</dbReference>
<feature type="binding site" evidence="2">
    <location>
        <position position="204"/>
    </location>
    <ligand>
        <name>Mg(2+)</name>
        <dbReference type="ChEBI" id="CHEBI:18420"/>
        <label>3</label>
    </ligand>
</feature>
<feature type="binding site" evidence="2">
    <location>
        <position position="207"/>
    </location>
    <ligand>
        <name>Mg(2+)</name>
        <dbReference type="ChEBI" id="CHEBI:18420"/>
        <label>5</label>
    </ligand>
</feature>
<comment type="pathway">
    <text evidence="2">Cofactor biosynthesis; thiamine diphosphate biosynthesis; thiamine diphosphate from thiamine phosphate: step 1/1.</text>
</comment>
<feature type="binding site" evidence="2">
    <location>
        <position position="206"/>
    </location>
    <ligand>
        <name>ATP</name>
        <dbReference type="ChEBI" id="CHEBI:30616"/>
    </ligand>
</feature>
<dbReference type="EMBL" id="CP154858">
    <property type="protein sequence ID" value="XDT73911.1"/>
    <property type="molecule type" value="Genomic_DNA"/>
</dbReference>
<feature type="binding site" evidence="2">
    <location>
        <position position="44"/>
    </location>
    <ligand>
        <name>Mg(2+)</name>
        <dbReference type="ChEBI" id="CHEBI:18420"/>
        <label>1</label>
    </ligand>
</feature>
<evidence type="ECO:0000313" key="5">
    <source>
        <dbReference type="EMBL" id="XDT73911.1"/>
    </source>
</evidence>
<dbReference type="EC" id="2.7.4.16" evidence="2"/>
<dbReference type="Pfam" id="PF00586">
    <property type="entry name" value="AIRS"/>
    <property type="match status" value="1"/>
</dbReference>
<dbReference type="InterPro" id="IPR006283">
    <property type="entry name" value="ThiL-like"/>
</dbReference>
<protein>
    <recommendedName>
        <fullName evidence="2">Thiamine-monophosphate kinase</fullName>
        <shortName evidence="2">TMP kinase</shortName>
        <shortName evidence="2">Thiamine-phosphate kinase</shortName>
        <ecNumber evidence="2">2.7.4.16</ecNumber>
    </recommendedName>
</protein>
<dbReference type="GO" id="GO:0009229">
    <property type="term" value="P:thiamine diphosphate biosynthetic process"/>
    <property type="evidence" value="ECO:0007669"/>
    <property type="project" value="UniProtKB-UniRule"/>
</dbReference>
<reference evidence="5" key="1">
    <citation type="submission" date="2024-05" db="EMBL/GenBank/DDBJ databases">
        <title>Genome sequencing of novel strain.</title>
        <authorList>
            <person name="Ganbat D."/>
            <person name="Ganbat S."/>
            <person name="Lee S.-J."/>
        </authorList>
    </citation>
    <scope>NUCLEOTIDE SEQUENCE</scope>
    <source>
        <strain evidence="5">SMD15-11</strain>
    </source>
</reference>
<dbReference type="InterPro" id="IPR016188">
    <property type="entry name" value="PurM-like_N"/>
</dbReference>